<dbReference type="RefSeq" id="WP_193499580.1">
    <property type="nucleotide sequence ID" value="NZ_JADCKC010000001.1"/>
</dbReference>
<feature type="transmembrane region" description="Helical" evidence="1">
    <location>
        <begin position="30"/>
        <end position="47"/>
    </location>
</feature>
<dbReference type="InterPro" id="IPR010540">
    <property type="entry name" value="CmpB_TMEM229"/>
</dbReference>
<sequence length="130" mass="14533">MRWFEKMMLFVMGGAAYLAAEVAWRGVTHWTMFFAGGISFCCLAWLGARPGLPVLAGAGIGAAGISMMEFFGGIFCTHLLKVRVWDYSAEWGNLFGYVCPKYTMLWYILCLWLLLSMRLMQLPARAGAGR</sequence>
<evidence type="ECO:0000313" key="2">
    <source>
        <dbReference type="EMBL" id="MBE5036225.1"/>
    </source>
</evidence>
<proteinExistence type="predicted"/>
<evidence type="ECO:0008006" key="4">
    <source>
        <dbReference type="Google" id="ProtNLM"/>
    </source>
</evidence>
<feature type="transmembrane region" description="Helical" evidence="1">
    <location>
        <begin position="94"/>
        <end position="115"/>
    </location>
</feature>
<dbReference type="EMBL" id="JADCKC010000001">
    <property type="protein sequence ID" value="MBE5036225.1"/>
    <property type="molecule type" value="Genomic_DNA"/>
</dbReference>
<keyword evidence="3" id="KW-1185">Reference proteome</keyword>
<keyword evidence="1" id="KW-0812">Transmembrane</keyword>
<organism evidence="2 3">
    <name type="scientific">Gemmiger gallinarum</name>
    <dbReference type="NCBI Taxonomy" id="2779354"/>
    <lineage>
        <taxon>Bacteria</taxon>
        <taxon>Bacillati</taxon>
        <taxon>Bacillota</taxon>
        <taxon>Clostridia</taxon>
        <taxon>Eubacteriales</taxon>
        <taxon>Gemmiger</taxon>
    </lineage>
</organism>
<dbReference type="Proteomes" id="UP000768567">
    <property type="component" value="Unassembled WGS sequence"/>
</dbReference>
<feature type="transmembrane region" description="Helical" evidence="1">
    <location>
        <begin position="54"/>
        <end position="74"/>
    </location>
</feature>
<keyword evidence="1" id="KW-0472">Membrane</keyword>
<evidence type="ECO:0000313" key="3">
    <source>
        <dbReference type="Proteomes" id="UP000768567"/>
    </source>
</evidence>
<gene>
    <name evidence="2" type="ORF">INF35_00185</name>
</gene>
<protein>
    <recommendedName>
        <fullName evidence="4">ABC-transporter type IV</fullName>
    </recommendedName>
</protein>
<keyword evidence="1" id="KW-1133">Transmembrane helix</keyword>
<reference evidence="2 3" key="1">
    <citation type="submission" date="2020-10" db="EMBL/GenBank/DDBJ databases">
        <title>ChiBAC.</title>
        <authorList>
            <person name="Zenner C."/>
            <person name="Hitch T.C.A."/>
            <person name="Clavel T."/>
        </authorList>
    </citation>
    <scope>NUCLEOTIDE SEQUENCE [LARGE SCALE GENOMIC DNA]</scope>
    <source>
        <strain evidence="2 3">DSM 109015</strain>
    </source>
</reference>
<dbReference type="Pfam" id="PF06541">
    <property type="entry name" value="ABC_trans_CmpB"/>
    <property type="match status" value="1"/>
</dbReference>
<name>A0ABR9QZD5_9FIRM</name>
<comment type="caution">
    <text evidence="2">The sequence shown here is derived from an EMBL/GenBank/DDBJ whole genome shotgun (WGS) entry which is preliminary data.</text>
</comment>
<evidence type="ECO:0000256" key="1">
    <source>
        <dbReference type="SAM" id="Phobius"/>
    </source>
</evidence>
<accession>A0ABR9QZD5</accession>